<evidence type="ECO:0000313" key="3">
    <source>
        <dbReference type="Proteomes" id="UP001597296"/>
    </source>
</evidence>
<proteinExistence type="predicted"/>
<dbReference type="InterPro" id="IPR036597">
    <property type="entry name" value="Fido-like_dom_sf"/>
</dbReference>
<feature type="domain" description="Fido" evidence="1">
    <location>
        <begin position="285"/>
        <end position="426"/>
    </location>
</feature>
<reference evidence="3" key="1">
    <citation type="journal article" date="2019" name="Int. J. Syst. Evol. Microbiol.">
        <title>The Global Catalogue of Microorganisms (GCM) 10K type strain sequencing project: providing services to taxonomists for standard genome sequencing and annotation.</title>
        <authorList>
            <consortium name="The Broad Institute Genomics Platform"/>
            <consortium name="The Broad Institute Genome Sequencing Center for Infectious Disease"/>
            <person name="Wu L."/>
            <person name="Ma J."/>
        </authorList>
    </citation>
    <scope>NUCLEOTIDE SEQUENCE [LARGE SCALE GENOMIC DNA]</scope>
    <source>
        <strain evidence="3">KCTC 15012</strain>
    </source>
</reference>
<dbReference type="InterPro" id="IPR003812">
    <property type="entry name" value="Fido"/>
</dbReference>
<dbReference type="Gene3D" id="1.10.3290.10">
    <property type="entry name" value="Fido-like domain"/>
    <property type="match status" value="1"/>
</dbReference>
<evidence type="ECO:0000259" key="1">
    <source>
        <dbReference type="PROSITE" id="PS51459"/>
    </source>
</evidence>
<gene>
    <name evidence="2" type="ORF">ACFSNB_18130</name>
</gene>
<dbReference type="EMBL" id="JBHUIY010000068">
    <property type="protein sequence ID" value="MFD2235719.1"/>
    <property type="molecule type" value="Genomic_DNA"/>
</dbReference>
<dbReference type="Proteomes" id="UP001597296">
    <property type="component" value="Unassembled WGS sequence"/>
</dbReference>
<dbReference type="RefSeq" id="WP_377319148.1">
    <property type="nucleotide sequence ID" value="NZ_JBHUIY010000068.1"/>
</dbReference>
<name>A0ABW5CEM9_9PROT</name>
<dbReference type="PROSITE" id="PS51459">
    <property type="entry name" value="FIDO"/>
    <property type="match status" value="1"/>
</dbReference>
<dbReference type="Pfam" id="PF02661">
    <property type="entry name" value="Fic"/>
    <property type="match status" value="1"/>
</dbReference>
<keyword evidence="3" id="KW-1185">Reference proteome</keyword>
<comment type="caution">
    <text evidence="2">The sequence shown here is derived from an EMBL/GenBank/DDBJ whole genome shotgun (WGS) entry which is preliminary data.</text>
</comment>
<protein>
    <submittedName>
        <fullName evidence="2">Fic family protein</fullName>
    </submittedName>
</protein>
<sequence length="426" mass="47459">MKSGGATVGMIFRPDVRKSHDFRPRQLIRDLGDHILRGMQFTTPTVFQETIVPRKSELVGWAALVHAHGIQAPVRRLSCVSHGSIKGGSRQENAWTIFDKRTAPAAGLAGHLTFALRHETLDLLILKRLFDIVGPAEMARVVRSETVGATSRRLWFLYEWLTGRDLDLPDAEKASYVPILAPEDYVTARPVNSPRHQVRNNLLGTPAFCPIIRRTPALADFIGRRWDTQAKELVGRISKSVIARAASFLLLADSQASYQIEGERPPRNRLERWMRAVNQSGRYPLSIDELIRLQHIVVETGRFVTPGLRTEGGFIGPRDGLNDPLPEFVSARPEDVPNLLAGILDTSRRLAGDDVDAVLHATMIAFGVVFVHPFEDGNGRIHRYLIHHALAERGYTPPGIVFPVSSVILDRIESPTQKELSGFRGL</sequence>
<evidence type="ECO:0000313" key="2">
    <source>
        <dbReference type="EMBL" id="MFD2235719.1"/>
    </source>
</evidence>
<accession>A0ABW5CEM9</accession>
<dbReference type="SUPFAM" id="SSF140931">
    <property type="entry name" value="Fic-like"/>
    <property type="match status" value="1"/>
</dbReference>
<organism evidence="2 3">
    <name type="scientific">Phaeospirillum tilakii</name>
    <dbReference type="NCBI Taxonomy" id="741673"/>
    <lineage>
        <taxon>Bacteria</taxon>
        <taxon>Pseudomonadati</taxon>
        <taxon>Pseudomonadota</taxon>
        <taxon>Alphaproteobacteria</taxon>
        <taxon>Rhodospirillales</taxon>
        <taxon>Rhodospirillaceae</taxon>
        <taxon>Phaeospirillum</taxon>
    </lineage>
</organism>